<dbReference type="PANTHER" id="PTHR12144:SF0">
    <property type="entry name" value="NEGATIVE ELONGATION FACTOR C_D"/>
    <property type="match status" value="1"/>
</dbReference>
<accession>A0ABP9XXZ6</accession>
<evidence type="ECO:0000256" key="4">
    <source>
        <dbReference type="ARBA" id="ARBA00023015"/>
    </source>
</evidence>
<organism evidence="7 8">
    <name type="scientific">Helicostylum pulchrum</name>
    <dbReference type="NCBI Taxonomy" id="562976"/>
    <lineage>
        <taxon>Eukaryota</taxon>
        <taxon>Fungi</taxon>
        <taxon>Fungi incertae sedis</taxon>
        <taxon>Mucoromycota</taxon>
        <taxon>Mucoromycotina</taxon>
        <taxon>Mucoromycetes</taxon>
        <taxon>Mucorales</taxon>
        <taxon>Mucorineae</taxon>
        <taxon>Mucoraceae</taxon>
        <taxon>Helicostylum</taxon>
    </lineage>
</organism>
<evidence type="ECO:0000256" key="5">
    <source>
        <dbReference type="ARBA" id="ARBA00023163"/>
    </source>
</evidence>
<comment type="subcellular location">
    <subcellularLocation>
        <location evidence="1">Nucleus</location>
    </subcellularLocation>
</comment>
<dbReference type="InterPro" id="IPR006942">
    <property type="entry name" value="TH1"/>
</dbReference>
<evidence type="ECO:0000313" key="8">
    <source>
        <dbReference type="Proteomes" id="UP001476247"/>
    </source>
</evidence>
<gene>
    <name evidence="7" type="ORF">HPULCUR_005042</name>
</gene>
<evidence type="ECO:0000256" key="3">
    <source>
        <dbReference type="ARBA" id="ARBA00022491"/>
    </source>
</evidence>
<evidence type="ECO:0000256" key="2">
    <source>
        <dbReference type="ARBA" id="ARBA00005726"/>
    </source>
</evidence>
<evidence type="ECO:0000256" key="6">
    <source>
        <dbReference type="ARBA" id="ARBA00023242"/>
    </source>
</evidence>
<reference evidence="7 8" key="1">
    <citation type="submission" date="2024-04" db="EMBL/GenBank/DDBJ databases">
        <title>genome sequences of Mucor flavus KT1a and Helicostylum pulchrum KT1b strains isolation_sourced from the surface of a dry-aged beef.</title>
        <authorList>
            <person name="Toyotome T."/>
            <person name="Hosono M."/>
            <person name="Torimaru M."/>
            <person name="Fukuda K."/>
            <person name="Mikami N."/>
        </authorList>
    </citation>
    <scope>NUCLEOTIDE SEQUENCE [LARGE SCALE GENOMIC DNA]</scope>
    <source>
        <strain evidence="7 8">KT1b</strain>
    </source>
</reference>
<keyword evidence="8" id="KW-1185">Reference proteome</keyword>
<keyword evidence="4" id="KW-0805">Transcription regulation</keyword>
<keyword evidence="3" id="KW-0678">Repressor</keyword>
<dbReference type="Pfam" id="PF04858">
    <property type="entry name" value="TH1"/>
    <property type="match status" value="1"/>
</dbReference>
<name>A0ABP9XXZ6_9FUNG</name>
<comment type="similarity">
    <text evidence="2">Belongs to the NELF-D family.</text>
</comment>
<dbReference type="PANTHER" id="PTHR12144">
    <property type="entry name" value="NEGATIVE ELONGATION FACTOR D"/>
    <property type="match status" value="1"/>
</dbReference>
<protein>
    <submittedName>
        <fullName evidence="7">Uncharacterized protein</fullName>
    </submittedName>
</protein>
<comment type="caution">
    <text evidence="7">The sequence shown here is derived from an EMBL/GenBank/DDBJ whole genome shotgun (WGS) entry which is preliminary data.</text>
</comment>
<dbReference type="Proteomes" id="UP001476247">
    <property type="component" value="Unassembled WGS sequence"/>
</dbReference>
<evidence type="ECO:0000256" key="1">
    <source>
        <dbReference type="ARBA" id="ARBA00004123"/>
    </source>
</evidence>
<keyword evidence="6" id="KW-0539">Nucleus</keyword>
<sequence length="567" mass="65207">MSKNLRIATIDDYKKALSQKDAILEQNIYTDALSEYLNLGGLPMDAVNLLSESYLGIPSMCNATSISVDSIGLNSHKILRKAIRQQLKNRFDPNRCDKYFMQSRTYTAPQWLDVLIQDPQWRETMYELLEKYPSSSFLNFAILRIAEVGHEREIAKLRTASTYVKVYNLILEDALTELVVKDDSEFDQYIPNLVRVCCEREDTYLYAQILIGRLYDEFGAAPFIRLRRELELAARNRGNHAFVDLLHGHVSHAPVDLSRTIKSIMNSTNITPGDLISLKRFYSCENPPATMYLCEYDLIIKMLKSLYVPHDGLLLRADMVDDVTYLISYATTINDTRPKLQQKDDVFKVQLVLKDLYTCLSTKTEVGSITGAMKYIISAIRFPIGSMGILLWIEYMAIHTAYFETYFNTKETPSLLLILDEIADRHQLQQAIVFDVIKRCIKHKTEIFAPEIQLTLQRTWVDRMLYLVQLHYTLPVLKYFGGVGRELDDSLIVHFVKKVLSMAIAPYTVTFVEHMVHIVEPLVENLTLIKDVQQLVINFLEEALDSSEPMTEKLEQSIISIICKCNK</sequence>
<evidence type="ECO:0000313" key="7">
    <source>
        <dbReference type="EMBL" id="GAA5799626.1"/>
    </source>
</evidence>
<proteinExistence type="inferred from homology"/>
<dbReference type="EMBL" id="BAABUJ010000013">
    <property type="protein sequence ID" value="GAA5799626.1"/>
    <property type="molecule type" value="Genomic_DNA"/>
</dbReference>
<keyword evidence="5" id="KW-0804">Transcription</keyword>